<protein>
    <submittedName>
        <fullName evidence="1">Uncharacterized protein</fullName>
    </submittedName>
</protein>
<organism evidence="1 2">
    <name type="scientific">Lactarius akahatsu</name>
    <dbReference type="NCBI Taxonomy" id="416441"/>
    <lineage>
        <taxon>Eukaryota</taxon>
        <taxon>Fungi</taxon>
        <taxon>Dikarya</taxon>
        <taxon>Basidiomycota</taxon>
        <taxon>Agaricomycotina</taxon>
        <taxon>Agaricomycetes</taxon>
        <taxon>Russulales</taxon>
        <taxon>Russulaceae</taxon>
        <taxon>Lactarius</taxon>
    </lineage>
</organism>
<dbReference type="Proteomes" id="UP001201163">
    <property type="component" value="Unassembled WGS sequence"/>
</dbReference>
<name>A0AAD4QBD3_9AGAM</name>
<dbReference type="AlphaFoldDB" id="A0AAD4QBD3"/>
<evidence type="ECO:0000313" key="2">
    <source>
        <dbReference type="Proteomes" id="UP001201163"/>
    </source>
</evidence>
<reference evidence="1" key="1">
    <citation type="submission" date="2022-01" db="EMBL/GenBank/DDBJ databases">
        <title>Comparative genomics reveals a dynamic genome evolution in the ectomycorrhizal milk-cap (Lactarius) mushrooms.</title>
        <authorList>
            <consortium name="DOE Joint Genome Institute"/>
            <person name="Lebreton A."/>
            <person name="Tang N."/>
            <person name="Kuo A."/>
            <person name="LaButti K."/>
            <person name="Drula E."/>
            <person name="Barry K."/>
            <person name="Clum A."/>
            <person name="Lipzen A."/>
            <person name="Mousain D."/>
            <person name="Ng V."/>
            <person name="Wang R."/>
            <person name="Wang X."/>
            <person name="Dai Y."/>
            <person name="Henrissat B."/>
            <person name="Grigoriev I.V."/>
            <person name="Guerin-Laguette A."/>
            <person name="Yu F."/>
            <person name="Martin F.M."/>
        </authorList>
    </citation>
    <scope>NUCLEOTIDE SEQUENCE</scope>
    <source>
        <strain evidence="1">QP</strain>
    </source>
</reference>
<accession>A0AAD4QBD3</accession>
<dbReference type="EMBL" id="JAKELL010000048">
    <property type="protein sequence ID" value="KAH8987261.1"/>
    <property type="molecule type" value="Genomic_DNA"/>
</dbReference>
<comment type="caution">
    <text evidence="1">The sequence shown here is derived from an EMBL/GenBank/DDBJ whole genome shotgun (WGS) entry which is preliminary data.</text>
</comment>
<proteinExistence type="predicted"/>
<evidence type="ECO:0000313" key="1">
    <source>
        <dbReference type="EMBL" id="KAH8987261.1"/>
    </source>
</evidence>
<keyword evidence="2" id="KW-1185">Reference proteome</keyword>
<sequence>MPKPGTAIKISMKWVGSSVHILYTMFSTLGEVVGTALPLANVVFTGIGVLLAVEAKDVWAGHDTLVDLFGCVQFFLKRLGVHTQISPTKDTNTQKKDAAPLH</sequence>
<gene>
    <name evidence="1" type="ORF">EDB92DRAFT_1948616</name>
</gene>